<dbReference type="RefSeq" id="WP_149924577.1">
    <property type="nucleotide sequence ID" value="NZ_CAXKYC010000042.1"/>
</dbReference>
<feature type="chain" id="PRO_5043868494" evidence="1">
    <location>
        <begin position="27"/>
        <end position="204"/>
    </location>
</feature>
<dbReference type="InterPro" id="IPR030392">
    <property type="entry name" value="S74_ICA"/>
</dbReference>
<protein>
    <submittedName>
        <fullName evidence="3">Tail fiber domain-containing protein</fullName>
    </submittedName>
</protein>
<name>A0AAW6M644_9BACE</name>
<sequence>MKNQMTTISKAILALALLIVCTAVNAQIKYDSKGQLTIGNTTPFGTYSPTLLTNGVYIKGPGSNFFQVDVTPAATRLASHYDQVVFFNTQTSTFNSIQVKNVYNYSDAKAKENIQSLSQSLSILKLLRPVSYNFTDNSDNTKFRKGGDGKEIGLLAQEVEQVLPNIVLTDPDGNKLINYTSLIAVLIDAVKDLNEKVSALEAQQ</sequence>
<feature type="domain" description="Peptidase S74" evidence="2">
    <location>
        <begin position="106"/>
        <end position="204"/>
    </location>
</feature>
<reference evidence="3" key="1">
    <citation type="submission" date="2023-03" db="EMBL/GenBank/DDBJ databases">
        <title>DFI Biobank Strains.</title>
        <authorList>
            <person name="Mostad J."/>
            <person name="Paddock L."/>
            <person name="Medina S."/>
            <person name="Waligurski E."/>
            <person name="Barat B."/>
            <person name="Smith R."/>
            <person name="Burgo V."/>
            <person name="Metcalfe C."/>
            <person name="Woodson C."/>
            <person name="Sundararajan A."/>
            <person name="Ramaswamy R."/>
            <person name="Lin H."/>
            <person name="Pamer E.G."/>
        </authorList>
    </citation>
    <scope>NUCLEOTIDE SEQUENCE</scope>
    <source>
        <strain evidence="3">DFI.9.5</strain>
    </source>
</reference>
<feature type="signal peptide" evidence="1">
    <location>
        <begin position="1"/>
        <end position="26"/>
    </location>
</feature>
<comment type="caution">
    <text evidence="3">The sequence shown here is derived from an EMBL/GenBank/DDBJ whole genome shotgun (WGS) entry which is preliminary data.</text>
</comment>
<dbReference type="PROSITE" id="PS51688">
    <property type="entry name" value="ICA"/>
    <property type="match status" value="1"/>
</dbReference>
<dbReference type="EMBL" id="JARFID010000037">
    <property type="protein sequence ID" value="MDE8697156.1"/>
    <property type="molecule type" value="Genomic_DNA"/>
</dbReference>
<gene>
    <name evidence="3" type="ORF">PZH42_23915</name>
</gene>
<dbReference type="Proteomes" id="UP001221924">
    <property type="component" value="Unassembled WGS sequence"/>
</dbReference>
<keyword evidence="1" id="KW-0732">Signal</keyword>
<evidence type="ECO:0000256" key="1">
    <source>
        <dbReference type="SAM" id="SignalP"/>
    </source>
</evidence>
<evidence type="ECO:0000259" key="2">
    <source>
        <dbReference type="PROSITE" id="PS51688"/>
    </source>
</evidence>
<accession>A0AAW6M644</accession>
<dbReference type="Pfam" id="PF13884">
    <property type="entry name" value="Peptidase_S74"/>
    <property type="match status" value="1"/>
</dbReference>
<organism evidence="3 4">
    <name type="scientific">Bacteroides cellulosilyticus</name>
    <dbReference type="NCBI Taxonomy" id="246787"/>
    <lineage>
        <taxon>Bacteria</taxon>
        <taxon>Pseudomonadati</taxon>
        <taxon>Bacteroidota</taxon>
        <taxon>Bacteroidia</taxon>
        <taxon>Bacteroidales</taxon>
        <taxon>Bacteroidaceae</taxon>
        <taxon>Bacteroides</taxon>
    </lineage>
</organism>
<evidence type="ECO:0000313" key="4">
    <source>
        <dbReference type="Proteomes" id="UP001221924"/>
    </source>
</evidence>
<evidence type="ECO:0000313" key="3">
    <source>
        <dbReference type="EMBL" id="MDE8697156.1"/>
    </source>
</evidence>
<dbReference type="AlphaFoldDB" id="A0AAW6M644"/>
<proteinExistence type="predicted"/>